<protein>
    <submittedName>
        <fullName evidence="5">Clathrin heavy chain linker domain-containing protein 1</fullName>
    </submittedName>
</protein>
<evidence type="ECO:0000313" key="6">
    <source>
        <dbReference type="Proteomes" id="UP000424527"/>
    </source>
</evidence>
<evidence type="ECO:0000256" key="1">
    <source>
        <dbReference type="ARBA" id="ARBA00023054"/>
    </source>
</evidence>
<evidence type="ECO:0000256" key="2">
    <source>
        <dbReference type="SAM" id="Coils"/>
    </source>
</evidence>
<evidence type="ECO:0000259" key="4">
    <source>
        <dbReference type="Pfam" id="PF15739"/>
    </source>
</evidence>
<proteinExistence type="predicted"/>
<dbReference type="AlphaFoldDB" id="A0A6G0HPY7"/>
<dbReference type="Pfam" id="PF13838">
    <property type="entry name" value="Clathrin_H_link"/>
    <property type="match status" value="1"/>
</dbReference>
<dbReference type="Proteomes" id="UP000424527">
    <property type="component" value="Unassembled WGS sequence"/>
</dbReference>
<dbReference type="Gene3D" id="1.25.40.30">
    <property type="match status" value="1"/>
</dbReference>
<dbReference type="PANTHER" id="PTHR10292">
    <property type="entry name" value="CLATHRIN HEAVY CHAIN RELATED"/>
    <property type="match status" value="1"/>
</dbReference>
<feature type="domain" description="Translin-associated factor X-interacting protein 1 N-terminal" evidence="4">
    <location>
        <begin position="38"/>
        <end position="148"/>
    </location>
</feature>
<sequence>MSELKHGNSSSLSNDEDHSTPDVLISDSDRRFFQSLCEFIAHEKRYLQCPQEGADELRYSVYRTAFSKVIARSTTYKKLLLTIKGEYDDVIRELQRREGEARMVRRNLEASTSHPRSLITCQRRAAELRERISAHQSKTAELKEEIKRWKSSVEQSTWIPGLTVAESVDLEALDRHLKHLEAQRAALLDEKSHRVSLEVKAELDAELQAAERHRDQLQTKNNQLNVLHKRLRFVSGHLHTWENKKLVPLEELLRSMLEDVGQLSVTDDEARGIDTELFEDEEPTGVNESRFRTDYLHRFTELFDSARYEEAALHAARSPRGFLRNLDTMEMFKGVKGPPSSAPPLLLFFEALLTTLSVGDKLSAALSLHFTRCALEHGATQLLTHAVNTNKLTFCEDLGDVLTEHAQKNRRAADRYLAFANVAYEACGLDRKVALSMCMRGLTHSAASFMKERKNFTAEDSMWVLSRWPSLPLLRLLTDPEPGHAALLSVGVACSTLLADPRQPELALQLLDGFVSRGRGVLEKVILEDSRSSVDVWTIVSSLCFKMNRVDLSQAIRSVLLDQSGTGALSPDLEGARMMEHIFL</sequence>
<accession>A0A6G0HPY7</accession>
<keyword evidence="1 2" id="KW-0175">Coiled coil</keyword>
<comment type="caution">
    <text evidence="5">The sequence shown here is derived from an EMBL/GenBank/DDBJ whole genome shotgun (WGS) entry which is preliminary data.</text>
</comment>
<reference evidence="5 6" key="1">
    <citation type="submission" date="2019-07" db="EMBL/GenBank/DDBJ databases">
        <title>Chromosome genome assembly for large yellow croaker.</title>
        <authorList>
            <person name="Xiao S."/>
        </authorList>
    </citation>
    <scope>NUCLEOTIDE SEQUENCE [LARGE SCALE GENOMIC DNA]</scope>
    <source>
        <strain evidence="5">JMULYC20181020</strain>
        <tissue evidence="5">Muscle</tissue>
    </source>
</reference>
<organism evidence="5 6">
    <name type="scientific">Larimichthys crocea</name>
    <name type="common">Large yellow croaker</name>
    <name type="synonym">Pseudosciaena crocea</name>
    <dbReference type="NCBI Taxonomy" id="215358"/>
    <lineage>
        <taxon>Eukaryota</taxon>
        <taxon>Metazoa</taxon>
        <taxon>Chordata</taxon>
        <taxon>Craniata</taxon>
        <taxon>Vertebrata</taxon>
        <taxon>Euteleostomi</taxon>
        <taxon>Actinopterygii</taxon>
        <taxon>Neopterygii</taxon>
        <taxon>Teleostei</taxon>
        <taxon>Neoteleostei</taxon>
        <taxon>Acanthomorphata</taxon>
        <taxon>Eupercaria</taxon>
        <taxon>Sciaenidae</taxon>
        <taxon>Larimichthys</taxon>
    </lineage>
</organism>
<dbReference type="InterPro" id="IPR016024">
    <property type="entry name" value="ARM-type_fold"/>
</dbReference>
<dbReference type="EMBL" id="REGW02000021">
    <property type="protein sequence ID" value="KAE8281036.1"/>
    <property type="molecule type" value="Genomic_DNA"/>
</dbReference>
<dbReference type="InterPro" id="IPR032755">
    <property type="entry name" value="TSNAXIP1_N"/>
</dbReference>
<evidence type="ECO:0000256" key="3">
    <source>
        <dbReference type="SAM" id="MobiDB-lite"/>
    </source>
</evidence>
<dbReference type="PANTHER" id="PTHR10292:SF11">
    <property type="entry name" value="CLATHRIN HEAVY CHAIN LINKER DOMAIN-CONTAINING PROTEIN 1"/>
    <property type="match status" value="1"/>
</dbReference>
<gene>
    <name evidence="5" type="ORF">D5F01_LYC21618</name>
</gene>
<feature type="region of interest" description="Disordered" evidence="3">
    <location>
        <begin position="1"/>
        <end position="23"/>
    </location>
</feature>
<feature type="coiled-coil region" evidence="2">
    <location>
        <begin position="125"/>
        <end position="230"/>
    </location>
</feature>
<keyword evidence="6" id="KW-1185">Reference proteome</keyword>
<name>A0A6G0HPY7_LARCR</name>
<evidence type="ECO:0000313" key="5">
    <source>
        <dbReference type="EMBL" id="KAE8281036.1"/>
    </source>
</evidence>
<dbReference type="Pfam" id="PF15739">
    <property type="entry name" value="TSNAXIP1_N"/>
    <property type="match status" value="1"/>
</dbReference>
<dbReference type="SUPFAM" id="SSF48371">
    <property type="entry name" value="ARM repeat"/>
    <property type="match status" value="1"/>
</dbReference>
<dbReference type="InterPro" id="IPR012331">
    <property type="entry name" value="Clathrin_H-chain_linker"/>
</dbReference>